<dbReference type="AlphaFoldDB" id="A0A0N4XRP1"/>
<dbReference type="Proteomes" id="UP000271162">
    <property type="component" value="Unassembled WGS sequence"/>
</dbReference>
<dbReference type="EMBL" id="UYSL01011774">
    <property type="protein sequence ID" value="VDL68783.1"/>
    <property type="molecule type" value="Genomic_DNA"/>
</dbReference>
<name>A0A0N4XRP1_NIPBR</name>
<evidence type="ECO:0000313" key="3">
    <source>
        <dbReference type="Proteomes" id="UP000271162"/>
    </source>
</evidence>
<evidence type="ECO:0000313" key="5">
    <source>
        <dbReference type="WBParaSite" id="NBR_0000519301-mRNA-1"/>
    </source>
</evidence>
<dbReference type="WBParaSite" id="NBR_0000519301-mRNA-1">
    <property type="protein sequence ID" value="NBR_0000519301-mRNA-1"/>
    <property type="gene ID" value="NBR_0000519301"/>
</dbReference>
<dbReference type="WBParaSite" id="NBR_0000509801-mRNA-1">
    <property type="protein sequence ID" value="NBR_0000509801-mRNA-1"/>
    <property type="gene ID" value="NBR_0000509801"/>
</dbReference>
<reference evidence="1 3" key="2">
    <citation type="submission" date="2018-11" db="EMBL/GenBank/DDBJ databases">
        <authorList>
            <consortium name="Pathogen Informatics"/>
        </authorList>
    </citation>
    <scope>NUCLEOTIDE SEQUENCE [LARGE SCALE GENOMIC DNA]</scope>
</reference>
<dbReference type="EMBL" id="UYSL01011278">
    <property type="protein sequence ID" value="VDL68687.1"/>
    <property type="molecule type" value="Genomic_DNA"/>
</dbReference>
<gene>
    <name evidence="1" type="ORF">NBR_LOCUS5098</name>
    <name evidence="2" type="ORF">NBR_LOCUS5194</name>
</gene>
<accession>A0A0N4XRP1</accession>
<protein>
    <submittedName>
        <fullName evidence="1 4">Uncharacterized protein</fullName>
    </submittedName>
</protein>
<organism evidence="5">
    <name type="scientific">Nippostrongylus brasiliensis</name>
    <name type="common">Rat hookworm</name>
    <dbReference type="NCBI Taxonomy" id="27835"/>
    <lineage>
        <taxon>Eukaryota</taxon>
        <taxon>Metazoa</taxon>
        <taxon>Ecdysozoa</taxon>
        <taxon>Nematoda</taxon>
        <taxon>Chromadorea</taxon>
        <taxon>Rhabditida</taxon>
        <taxon>Rhabditina</taxon>
        <taxon>Rhabditomorpha</taxon>
        <taxon>Strongyloidea</taxon>
        <taxon>Heligmosomidae</taxon>
        <taxon>Nippostrongylus</taxon>
    </lineage>
</organism>
<evidence type="ECO:0000313" key="2">
    <source>
        <dbReference type="EMBL" id="VDL68783.1"/>
    </source>
</evidence>
<evidence type="ECO:0000313" key="1">
    <source>
        <dbReference type="EMBL" id="VDL68687.1"/>
    </source>
</evidence>
<keyword evidence="3" id="KW-1185">Reference proteome</keyword>
<evidence type="ECO:0000313" key="4">
    <source>
        <dbReference type="WBParaSite" id="NBR_0000509801-mRNA-1"/>
    </source>
</evidence>
<sequence>MFVLNLLVYRSIELRVRREIDDCLNRCFALMDSVLVNLIPTEVLRCISSSNDHVN</sequence>
<reference evidence="4 5" key="1">
    <citation type="submission" date="2017-02" db="UniProtKB">
        <authorList>
            <consortium name="WormBaseParasite"/>
        </authorList>
    </citation>
    <scope>IDENTIFICATION</scope>
</reference>
<proteinExistence type="predicted"/>